<evidence type="ECO:0000313" key="6">
    <source>
        <dbReference type="Proteomes" id="UP000824037"/>
    </source>
</evidence>
<keyword evidence="4" id="KW-0812">Transmembrane</keyword>
<dbReference type="AlphaFoldDB" id="A0A9D2ECZ2"/>
<evidence type="ECO:0000256" key="4">
    <source>
        <dbReference type="SAM" id="Phobius"/>
    </source>
</evidence>
<evidence type="ECO:0000256" key="1">
    <source>
        <dbReference type="ARBA" id="ARBA00009108"/>
    </source>
</evidence>
<gene>
    <name evidence="5" type="ORF">H9815_03840</name>
</gene>
<comment type="similarity">
    <text evidence="1">Belongs to the UPF0749 family.</text>
</comment>
<dbReference type="GO" id="GO:0005886">
    <property type="term" value="C:plasma membrane"/>
    <property type="evidence" value="ECO:0007669"/>
    <property type="project" value="TreeGrafter"/>
</dbReference>
<dbReference type="PANTHER" id="PTHR37313">
    <property type="entry name" value="UPF0749 PROTEIN RV1825"/>
    <property type="match status" value="1"/>
</dbReference>
<comment type="caution">
    <text evidence="5">The sequence shown here is derived from an EMBL/GenBank/DDBJ whole genome shotgun (WGS) entry which is preliminary data.</text>
</comment>
<dbReference type="Gene3D" id="3.30.70.1880">
    <property type="entry name" value="Protein of unknown function DUF881"/>
    <property type="match status" value="1"/>
</dbReference>
<dbReference type="PANTHER" id="PTHR37313:SF2">
    <property type="entry name" value="UPF0749 PROTEIN YLXX"/>
    <property type="match status" value="1"/>
</dbReference>
<feature type="coiled-coil region" evidence="2">
    <location>
        <begin position="79"/>
        <end position="113"/>
    </location>
</feature>
<dbReference type="Proteomes" id="UP000824037">
    <property type="component" value="Unassembled WGS sequence"/>
</dbReference>
<reference evidence="5" key="2">
    <citation type="submission" date="2021-04" db="EMBL/GenBank/DDBJ databases">
        <authorList>
            <person name="Gilroy R."/>
        </authorList>
    </citation>
    <scope>NUCLEOTIDE SEQUENCE</scope>
    <source>
        <strain evidence="5">ChiGjej4B4-7305</strain>
    </source>
</reference>
<accession>A0A9D2ECZ2</accession>
<keyword evidence="4" id="KW-1133">Transmembrane helix</keyword>
<dbReference type="EMBL" id="DXBY01000062">
    <property type="protein sequence ID" value="HIZ34886.1"/>
    <property type="molecule type" value="Genomic_DNA"/>
</dbReference>
<keyword evidence="4" id="KW-0472">Membrane</keyword>
<reference evidence="5" key="1">
    <citation type="journal article" date="2021" name="PeerJ">
        <title>Extensive microbial diversity within the chicken gut microbiome revealed by metagenomics and culture.</title>
        <authorList>
            <person name="Gilroy R."/>
            <person name="Ravi A."/>
            <person name="Getino M."/>
            <person name="Pursley I."/>
            <person name="Horton D.L."/>
            <person name="Alikhan N.F."/>
            <person name="Baker D."/>
            <person name="Gharbi K."/>
            <person name="Hall N."/>
            <person name="Watson M."/>
            <person name="Adriaenssens E.M."/>
            <person name="Foster-Nyarko E."/>
            <person name="Jarju S."/>
            <person name="Secka A."/>
            <person name="Antonio M."/>
            <person name="Oren A."/>
            <person name="Chaudhuri R.R."/>
            <person name="La Ragione R."/>
            <person name="Hildebrand F."/>
            <person name="Pallen M.J."/>
        </authorList>
    </citation>
    <scope>NUCLEOTIDE SEQUENCE</scope>
    <source>
        <strain evidence="5">ChiGjej4B4-7305</strain>
    </source>
</reference>
<proteinExistence type="inferred from homology"/>
<feature type="transmembrane region" description="Helical" evidence="4">
    <location>
        <begin position="45"/>
        <end position="64"/>
    </location>
</feature>
<protein>
    <submittedName>
        <fullName evidence="5">DUF881 domain-containing protein</fullName>
    </submittedName>
</protein>
<sequence>MNARHSSGTPEPPGDEREAVSPAVDDAGNRSGSPRVSGRRRGRSLRAQVLIAVMSVLLGIGIVAQVRQTQDDEFAALRQDDLVRLMDEVTERNEQLTEERTQLRRDLAALSSGSGDRQVAEDYARLQAILAGTVPVEGPGIVITVTEGETRVDAQRMVHMLEEMRNAGAEAIAVSGQRLTASSAFVDTVEGVEVDGQLISSPQEWRVIGNAETLAVALDIPGGALASMRTAGATVELVQRDLVQITAVRDVADPEYAVPADPED</sequence>
<name>A0A9D2ECZ2_9MICO</name>
<evidence type="ECO:0000313" key="5">
    <source>
        <dbReference type="EMBL" id="HIZ34886.1"/>
    </source>
</evidence>
<keyword evidence="2" id="KW-0175">Coiled coil</keyword>
<dbReference type="InterPro" id="IPR010273">
    <property type="entry name" value="DUF881"/>
</dbReference>
<evidence type="ECO:0000256" key="2">
    <source>
        <dbReference type="SAM" id="Coils"/>
    </source>
</evidence>
<organism evidence="5 6">
    <name type="scientific">Candidatus Ruania gallistercoris</name>
    <dbReference type="NCBI Taxonomy" id="2838746"/>
    <lineage>
        <taxon>Bacteria</taxon>
        <taxon>Bacillati</taxon>
        <taxon>Actinomycetota</taxon>
        <taxon>Actinomycetes</taxon>
        <taxon>Micrococcales</taxon>
        <taxon>Ruaniaceae</taxon>
        <taxon>Ruania</taxon>
    </lineage>
</organism>
<feature type="region of interest" description="Disordered" evidence="3">
    <location>
        <begin position="1"/>
        <end position="41"/>
    </location>
</feature>
<dbReference type="Pfam" id="PF05949">
    <property type="entry name" value="DUF881"/>
    <property type="match status" value="1"/>
</dbReference>
<evidence type="ECO:0000256" key="3">
    <source>
        <dbReference type="SAM" id="MobiDB-lite"/>
    </source>
</evidence>